<proteinExistence type="predicted"/>
<sequence>MDDSKSQSVDSPIPHQDRVRRCCPDQPPSPPHAESFALTPSTEGTTIDGDGNIYIRDTNLLAIWKVTPEAGATILVQDGALLWTGQMWVNDNKKLWLPASLIHPGGDGLMVDGPKYIFT</sequence>
<keyword evidence="3" id="KW-1185">Reference proteome</keyword>
<accession>A0A8H6A7R0</accession>
<dbReference type="InterPro" id="IPR011042">
    <property type="entry name" value="6-blade_b-propeller_TolB-like"/>
</dbReference>
<dbReference type="Proteomes" id="UP000541154">
    <property type="component" value="Unassembled WGS sequence"/>
</dbReference>
<evidence type="ECO:0000313" key="2">
    <source>
        <dbReference type="EMBL" id="KAF5863272.1"/>
    </source>
</evidence>
<gene>
    <name evidence="2" type="ORF">ETB97_010394</name>
</gene>
<feature type="region of interest" description="Disordered" evidence="1">
    <location>
        <begin position="1"/>
        <end position="50"/>
    </location>
</feature>
<evidence type="ECO:0000313" key="3">
    <source>
        <dbReference type="Proteomes" id="UP000541154"/>
    </source>
</evidence>
<feature type="compositionally biased region" description="Polar residues" evidence="1">
    <location>
        <begin position="1"/>
        <end position="10"/>
    </location>
</feature>
<reference evidence="2 3" key="1">
    <citation type="submission" date="2019-04" db="EMBL/GenBank/DDBJ databases">
        <title>Aspergillus burnettii sp. nov., novel species from soil in southeast Queensland.</title>
        <authorList>
            <person name="Gilchrist C.L.M."/>
            <person name="Pitt J.I."/>
            <person name="Lange L."/>
            <person name="Lacey H.J."/>
            <person name="Vuong D."/>
            <person name="Midgley D.J."/>
            <person name="Greenfield P."/>
            <person name="Bradbury M."/>
            <person name="Lacey E."/>
            <person name="Busk P.K."/>
            <person name="Pilgaard B."/>
            <person name="Chooi Y.H."/>
            <person name="Piggott A.M."/>
        </authorList>
    </citation>
    <scope>NUCLEOTIDE SEQUENCE [LARGE SCALE GENOMIC DNA]</scope>
    <source>
        <strain evidence="2 3">FRR 5400</strain>
    </source>
</reference>
<comment type="caution">
    <text evidence="2">The sequence shown here is derived from an EMBL/GenBank/DDBJ whole genome shotgun (WGS) entry which is preliminary data.</text>
</comment>
<dbReference type="AlphaFoldDB" id="A0A8H6A7R0"/>
<organism evidence="2 3">
    <name type="scientific">Petromyces alliaceus</name>
    <name type="common">Aspergillus alliaceus</name>
    <dbReference type="NCBI Taxonomy" id="209559"/>
    <lineage>
        <taxon>Eukaryota</taxon>
        <taxon>Fungi</taxon>
        <taxon>Dikarya</taxon>
        <taxon>Ascomycota</taxon>
        <taxon>Pezizomycotina</taxon>
        <taxon>Eurotiomycetes</taxon>
        <taxon>Eurotiomycetidae</taxon>
        <taxon>Eurotiales</taxon>
        <taxon>Aspergillaceae</taxon>
        <taxon>Aspergillus</taxon>
        <taxon>Aspergillus subgen. Circumdati</taxon>
    </lineage>
</organism>
<protein>
    <submittedName>
        <fullName evidence="2">Uncharacterized protein</fullName>
    </submittedName>
</protein>
<dbReference type="Gene3D" id="2.120.10.30">
    <property type="entry name" value="TolB, C-terminal domain"/>
    <property type="match status" value="1"/>
</dbReference>
<dbReference type="EMBL" id="SPNV01000055">
    <property type="protein sequence ID" value="KAF5863272.1"/>
    <property type="molecule type" value="Genomic_DNA"/>
</dbReference>
<name>A0A8H6A7R0_PETAA</name>
<evidence type="ECO:0000256" key="1">
    <source>
        <dbReference type="SAM" id="MobiDB-lite"/>
    </source>
</evidence>